<evidence type="ECO:0000313" key="4">
    <source>
        <dbReference type="Proteomes" id="UP000675554"/>
    </source>
</evidence>
<evidence type="ECO:0000259" key="2">
    <source>
        <dbReference type="Pfam" id="PF02776"/>
    </source>
</evidence>
<dbReference type="GO" id="GO:0000287">
    <property type="term" value="F:magnesium ion binding"/>
    <property type="evidence" value="ECO:0007669"/>
    <property type="project" value="UniProtKB-ARBA"/>
</dbReference>
<name>A0A8T4J6D1_9ACTN</name>
<dbReference type="InterPro" id="IPR029061">
    <property type="entry name" value="THDP-binding"/>
</dbReference>
<reference evidence="3" key="1">
    <citation type="submission" date="2021-04" db="EMBL/GenBank/DDBJ databases">
        <title>Sequencing of actinobacteria type strains.</title>
        <authorList>
            <person name="Nguyen G.-S."/>
            <person name="Wentzel A."/>
        </authorList>
    </citation>
    <scope>NUCLEOTIDE SEQUENCE</scope>
    <source>
        <strain evidence="3">DSM 42095</strain>
    </source>
</reference>
<keyword evidence="4" id="KW-1185">Reference proteome</keyword>
<dbReference type="GO" id="GO:0030976">
    <property type="term" value="F:thiamine pyrophosphate binding"/>
    <property type="evidence" value="ECO:0007669"/>
    <property type="project" value="InterPro"/>
</dbReference>
<protein>
    <submittedName>
        <fullName evidence="3">Thiamine pyrophosphate-binding protein</fullName>
    </submittedName>
</protein>
<dbReference type="InterPro" id="IPR012001">
    <property type="entry name" value="Thiamin_PyroP_enz_TPP-bd_dom"/>
</dbReference>
<evidence type="ECO:0000256" key="1">
    <source>
        <dbReference type="ARBA" id="ARBA00007812"/>
    </source>
</evidence>
<dbReference type="InterPro" id="IPR045229">
    <property type="entry name" value="TPP_enz"/>
</dbReference>
<dbReference type="GO" id="GO:0003984">
    <property type="term" value="F:acetolactate synthase activity"/>
    <property type="evidence" value="ECO:0007669"/>
    <property type="project" value="TreeGrafter"/>
</dbReference>
<comment type="caution">
    <text evidence="3">The sequence shown here is derived from an EMBL/GenBank/DDBJ whole genome shotgun (WGS) entry which is preliminary data.</text>
</comment>
<proteinExistence type="inferred from homology"/>
<dbReference type="Proteomes" id="UP000675554">
    <property type="component" value="Unassembled WGS sequence"/>
</dbReference>
<dbReference type="Pfam" id="PF02776">
    <property type="entry name" value="TPP_enzyme_N"/>
    <property type="match status" value="1"/>
</dbReference>
<organism evidence="3 4">
    <name type="scientific">Streptomyces daliensis</name>
    <dbReference type="NCBI Taxonomy" id="299421"/>
    <lineage>
        <taxon>Bacteria</taxon>
        <taxon>Bacillati</taxon>
        <taxon>Actinomycetota</taxon>
        <taxon>Actinomycetes</taxon>
        <taxon>Kitasatosporales</taxon>
        <taxon>Streptomycetaceae</taxon>
        <taxon>Streptomyces</taxon>
    </lineage>
</organism>
<dbReference type="EMBL" id="JAGSMN010001621">
    <property type="protein sequence ID" value="MBR7678603.1"/>
    <property type="molecule type" value="Genomic_DNA"/>
</dbReference>
<dbReference type="AlphaFoldDB" id="A0A8T4J6D1"/>
<dbReference type="PANTHER" id="PTHR18968:SF133">
    <property type="entry name" value="BENZOYLFORMATE DECARBOXYLASE"/>
    <property type="match status" value="1"/>
</dbReference>
<sequence length="93" mass="9714">MTVRDAAFRTLRHFGLTTVFANPGSTEVPLLADFPDDLRFLLALHEGSVIGMATGHALATERPALALLHTVAGLGNAVGALATARVNRAPLVV</sequence>
<feature type="non-terminal residue" evidence="3">
    <location>
        <position position="93"/>
    </location>
</feature>
<gene>
    <name evidence="3" type="ORF">KDA82_37715</name>
</gene>
<dbReference type="SUPFAM" id="SSF52518">
    <property type="entry name" value="Thiamin diphosphate-binding fold (THDP-binding)"/>
    <property type="match status" value="1"/>
</dbReference>
<comment type="similarity">
    <text evidence="1">Belongs to the TPP enzyme family.</text>
</comment>
<evidence type="ECO:0000313" key="3">
    <source>
        <dbReference type="EMBL" id="MBR7678603.1"/>
    </source>
</evidence>
<accession>A0A8T4J6D1</accession>
<feature type="domain" description="Thiamine pyrophosphate enzyme N-terminal TPP-binding" evidence="2">
    <location>
        <begin position="1"/>
        <end position="93"/>
    </location>
</feature>
<dbReference type="GO" id="GO:0050660">
    <property type="term" value="F:flavin adenine dinucleotide binding"/>
    <property type="evidence" value="ECO:0007669"/>
    <property type="project" value="TreeGrafter"/>
</dbReference>
<dbReference type="PANTHER" id="PTHR18968">
    <property type="entry name" value="THIAMINE PYROPHOSPHATE ENZYMES"/>
    <property type="match status" value="1"/>
</dbReference>
<dbReference type="Gene3D" id="3.40.50.970">
    <property type="match status" value="1"/>
</dbReference>
<dbReference type="CDD" id="cd07035">
    <property type="entry name" value="TPP_PYR_POX_like"/>
    <property type="match status" value="1"/>
</dbReference>